<evidence type="ECO:0000256" key="1">
    <source>
        <dbReference type="ARBA" id="ARBA00004286"/>
    </source>
</evidence>
<gene>
    <name evidence="18" type="ORF">TKK_019703</name>
</gene>
<feature type="domain" description="Nrap protein" evidence="14">
    <location>
        <begin position="420"/>
        <end position="578"/>
    </location>
</feature>
<evidence type="ECO:0000256" key="9">
    <source>
        <dbReference type="ARBA" id="ARBA00035020"/>
    </source>
</evidence>
<dbReference type="InterPro" id="IPR035082">
    <property type="entry name" value="Nrap_D1"/>
</dbReference>
<evidence type="ECO:0000259" key="15">
    <source>
        <dbReference type="Pfam" id="PF17405"/>
    </source>
</evidence>
<keyword evidence="6 10" id="KW-0694">RNA-binding</keyword>
<evidence type="ECO:0000313" key="18">
    <source>
        <dbReference type="EMBL" id="KAL3384612.1"/>
    </source>
</evidence>
<proteinExistence type="inferred from homology"/>
<evidence type="ECO:0000256" key="3">
    <source>
        <dbReference type="ARBA" id="ARBA00006674"/>
    </source>
</evidence>
<evidence type="ECO:0000256" key="10">
    <source>
        <dbReference type="RuleBase" id="RU364032"/>
    </source>
</evidence>
<dbReference type="InterPro" id="IPR005554">
    <property type="entry name" value="NOL6/Upt22"/>
</dbReference>
<keyword evidence="19" id="KW-1185">Reference proteome</keyword>
<evidence type="ECO:0000256" key="7">
    <source>
        <dbReference type="ARBA" id="ARBA00023242"/>
    </source>
</evidence>
<reference evidence="18 19" key="1">
    <citation type="journal article" date="2024" name="bioRxiv">
        <title>A reference genome for Trichogramma kaykai: A tiny desert-dwelling parasitoid wasp with competing sex-ratio distorters.</title>
        <authorList>
            <person name="Culotta J."/>
            <person name="Lindsey A.R."/>
        </authorList>
    </citation>
    <scope>NUCLEOTIDE SEQUENCE [LARGE SCALE GENOMIC DNA]</scope>
    <source>
        <strain evidence="18 19">KSX58</strain>
    </source>
</reference>
<feature type="domain" description="Nrap protein" evidence="12">
    <location>
        <begin position="141"/>
        <end position="274"/>
    </location>
</feature>
<evidence type="ECO:0000256" key="2">
    <source>
        <dbReference type="ARBA" id="ARBA00004604"/>
    </source>
</evidence>
<feature type="domain" description="Nrap protein" evidence="16">
    <location>
        <begin position="806"/>
        <end position="961"/>
    </location>
</feature>
<keyword evidence="5" id="KW-0158">Chromosome</keyword>
<comment type="caution">
    <text evidence="18">The sequence shown here is derived from an EMBL/GenBank/DDBJ whole genome shotgun (WGS) entry which is preliminary data.</text>
</comment>
<dbReference type="PANTHER" id="PTHR17972:SF0">
    <property type="entry name" value="NUCLEOLAR PROTEIN 6"/>
    <property type="match status" value="1"/>
</dbReference>
<comment type="subunit">
    <text evidence="9">Part of the small subunit (SSU) processome, composed of more than 70 proteins and the RNA chaperone small nucleolar RNA (snoRNA) U3.</text>
</comment>
<dbReference type="Gene3D" id="3.30.70.3030">
    <property type="match status" value="1"/>
</dbReference>
<dbReference type="GO" id="GO:0003723">
    <property type="term" value="F:RNA binding"/>
    <property type="evidence" value="ECO:0007669"/>
    <property type="project" value="UniProtKB-KW"/>
</dbReference>
<evidence type="ECO:0000256" key="11">
    <source>
        <dbReference type="SAM" id="MobiDB-lite"/>
    </source>
</evidence>
<dbReference type="GO" id="GO:0005694">
    <property type="term" value="C:chromosome"/>
    <property type="evidence" value="ECO:0007669"/>
    <property type="project" value="UniProtKB-SubCell"/>
</dbReference>
<evidence type="ECO:0000313" key="19">
    <source>
        <dbReference type="Proteomes" id="UP001627154"/>
    </source>
</evidence>
<keyword evidence="7 10" id="KW-0539">Nucleus</keyword>
<evidence type="ECO:0000256" key="6">
    <source>
        <dbReference type="ARBA" id="ARBA00022884"/>
    </source>
</evidence>
<evidence type="ECO:0000259" key="16">
    <source>
        <dbReference type="Pfam" id="PF17406"/>
    </source>
</evidence>
<dbReference type="Pfam" id="PF17403">
    <property type="entry name" value="Nrap_D2"/>
    <property type="match status" value="1"/>
</dbReference>
<organism evidence="18 19">
    <name type="scientific">Trichogramma kaykai</name>
    <dbReference type="NCBI Taxonomy" id="54128"/>
    <lineage>
        <taxon>Eukaryota</taxon>
        <taxon>Metazoa</taxon>
        <taxon>Ecdysozoa</taxon>
        <taxon>Arthropoda</taxon>
        <taxon>Hexapoda</taxon>
        <taxon>Insecta</taxon>
        <taxon>Pterygota</taxon>
        <taxon>Neoptera</taxon>
        <taxon>Endopterygota</taxon>
        <taxon>Hymenoptera</taxon>
        <taxon>Apocrita</taxon>
        <taxon>Proctotrupomorpha</taxon>
        <taxon>Chalcidoidea</taxon>
        <taxon>Trichogrammatidae</taxon>
        <taxon>Trichogramma</taxon>
    </lineage>
</organism>
<dbReference type="Pfam" id="PF17406">
    <property type="entry name" value="Nrap_D5"/>
    <property type="match status" value="1"/>
</dbReference>
<dbReference type="InterPro" id="IPR035367">
    <property type="entry name" value="Nrap_D2"/>
</dbReference>
<evidence type="ECO:0000259" key="12">
    <source>
        <dbReference type="Pfam" id="PF03813"/>
    </source>
</evidence>
<dbReference type="SUPFAM" id="SSF81631">
    <property type="entry name" value="PAP/OAS1 substrate-binding domain"/>
    <property type="match status" value="1"/>
</dbReference>
<dbReference type="InterPro" id="IPR035368">
    <property type="entry name" value="Nrap_D3"/>
</dbReference>
<sequence>MALVKVKSNKRKNDNDNEVPFTKKKKIEELSQLREQISLENVFHSNLIRLQVEEILKNVEIKQKYKKLFKLWLQKFTEQVNAIDDDVEYELNDNTLCDNVQVPMDVLKNYCPGVMKFIKPTRIVVGGSFSTETLLNVEPSIDIFVEMPESLFEGVDGKNYRYMRKKAIYLACIAANLDEEVAERKCFAGDNSNQTLKIVPNGKLGKFIIYVHAVVQETAFLINKFTPDKNNVKPAWFFNDAAKKKDKNPPTPHYNNIIMRDIVSMKNNEYILECINSNQQNVRDAIKLIKIWLRQRNLHLEGMGHVMTLLTVHLLSTKKINTYMSSYQILRNIFLHLIKPNWDEFSICSDNEAMNRISEYKKYSECVILDVTGYQNIAANLSKATMVRISKEAATSIEILNKSRVNSFQLLFMSKIPFFWTFDMILCINDIKALESAVDRLCSEEDKLNFGNNLYTLANKLTKKLLCEGLGKRISFVISMPRKIKEWNLNEKIPTDMEPIHLGFKFDPEYCFETIDKGPEVDHFEAIAFRNFWGAKTECHRLDGKIHEAIIWAKRSATPAQKRSVCKKIAHYLLQKKLQLLDKIHYKFYFNQLETYLKPRMVQVKEYLYSQEGACFRAINVFSNIETKLRSIKETDLPLTISGVQGCSAVFRFTEAFPPVSSYSKADGKNVLDGKTHQELSKGLEVVPHYKSILEATVKLSISGKWPEDLKAFRMTKAAFNLQIAECLREQHQLRAFGNFEYFDVMQDGFIFRFRISNDKEIGLVKEIDENGVKTYVENEESRELERNLVHLPSLTGALFGLHSRYPSFGPACCLAKRWLSAHMIDSFLFPHIAIELLMASFYISPEPYERAQTPQVGFLRLLEYFSRENWTTDPVLVNFNDKMTHDQILEMENDFGTSRENLPALFIATPDDFKKSMWTSEAPQPMILHRVSALARNFLQSVEAQMVAGQDLERDELFSPSLSDYDLVIELKQTVIARRLQAIQNQEEVTIAPYQEDELNKVPIVDFDPVAQYLADLRFEYDEYALFFHDTFGGKFIGVLMKPQKTKIQKLTLDNAASHFYTIGKGLVETINVNQNV</sequence>
<dbReference type="Gene3D" id="1.10.1410.10">
    <property type="match status" value="1"/>
</dbReference>
<feature type="domain" description="Nrap protein" evidence="13">
    <location>
        <begin position="282"/>
        <end position="415"/>
    </location>
</feature>
<dbReference type="InterPro" id="IPR035369">
    <property type="entry name" value="Nrap_D4"/>
</dbReference>
<dbReference type="Pfam" id="PF17405">
    <property type="entry name" value="Nrap_D4"/>
    <property type="match status" value="1"/>
</dbReference>
<dbReference type="EMBL" id="JBJJXI010000170">
    <property type="protein sequence ID" value="KAL3384612.1"/>
    <property type="molecule type" value="Genomic_DNA"/>
</dbReference>
<evidence type="ECO:0000259" key="14">
    <source>
        <dbReference type="Pfam" id="PF17404"/>
    </source>
</evidence>
<dbReference type="InterPro" id="IPR035371">
    <property type="entry name" value="Nrap_D6"/>
</dbReference>
<name>A0ABD2VW20_9HYME</name>
<feature type="region of interest" description="Disordered" evidence="11">
    <location>
        <begin position="1"/>
        <end position="20"/>
    </location>
</feature>
<dbReference type="AlphaFoldDB" id="A0ABD2VW20"/>
<comment type="similarity">
    <text evidence="3 10">Belongs to the NRAP family.</text>
</comment>
<dbReference type="Pfam" id="PF17404">
    <property type="entry name" value="Nrap_D3"/>
    <property type="match status" value="1"/>
</dbReference>
<comment type="function">
    <text evidence="8">Part of the small subunit (SSU) processome, first precursor of the small eukaryotic ribosomal subunit. During the assembly of the SSU processome in the nucleolus, many ribosome biogenesis factors, an RNA chaperone and ribosomal proteins associate with the nascent pre-rRNA and work in concert to generate RNA folding, modifications, rearrangements and cleavage as well as targeted degradation of pre-ribosomal RNA by the RNA exosome.</text>
</comment>
<evidence type="ECO:0000259" key="17">
    <source>
        <dbReference type="Pfam" id="PF17407"/>
    </source>
</evidence>
<dbReference type="Proteomes" id="UP001627154">
    <property type="component" value="Unassembled WGS sequence"/>
</dbReference>
<dbReference type="PANTHER" id="PTHR17972">
    <property type="entry name" value="NUCLEOLAR RNA-ASSOCIATED PROTEIN"/>
    <property type="match status" value="1"/>
</dbReference>
<comment type="subcellular location">
    <subcellularLocation>
        <location evidence="1">Chromosome</location>
    </subcellularLocation>
    <subcellularLocation>
        <location evidence="2 10">Nucleus</location>
        <location evidence="2 10">Nucleolus</location>
    </subcellularLocation>
</comment>
<evidence type="ECO:0000259" key="13">
    <source>
        <dbReference type="Pfam" id="PF17403"/>
    </source>
</evidence>
<dbReference type="Pfam" id="PF03813">
    <property type="entry name" value="Nrap"/>
    <property type="match status" value="1"/>
</dbReference>
<evidence type="ECO:0000256" key="4">
    <source>
        <dbReference type="ARBA" id="ARBA00016437"/>
    </source>
</evidence>
<accession>A0ABD2VW20</accession>
<evidence type="ECO:0000256" key="5">
    <source>
        <dbReference type="ARBA" id="ARBA00022454"/>
    </source>
</evidence>
<protein>
    <recommendedName>
        <fullName evidence="4 10">Nucleolar protein 6</fullName>
    </recommendedName>
</protein>
<dbReference type="InterPro" id="IPR035370">
    <property type="entry name" value="Nrap_D5"/>
</dbReference>
<dbReference type="Pfam" id="PF17407">
    <property type="entry name" value="Nrap_D6"/>
    <property type="match status" value="1"/>
</dbReference>
<feature type="domain" description="Nrap protein" evidence="17">
    <location>
        <begin position="963"/>
        <end position="1055"/>
    </location>
</feature>
<feature type="domain" description="Nrap protein" evidence="15">
    <location>
        <begin position="613"/>
        <end position="803"/>
    </location>
</feature>
<evidence type="ECO:0000256" key="8">
    <source>
        <dbReference type="ARBA" id="ARBA00035000"/>
    </source>
</evidence>
<dbReference type="GO" id="GO:0005730">
    <property type="term" value="C:nucleolus"/>
    <property type="evidence" value="ECO:0007669"/>
    <property type="project" value="UniProtKB-SubCell"/>
</dbReference>